<proteinExistence type="predicted"/>
<feature type="compositionally biased region" description="Basic and acidic residues" evidence="1">
    <location>
        <begin position="239"/>
        <end position="249"/>
    </location>
</feature>
<dbReference type="OrthoDB" id="3918840at2759"/>
<feature type="compositionally biased region" description="Polar residues" evidence="1">
    <location>
        <begin position="215"/>
        <end position="232"/>
    </location>
</feature>
<dbReference type="AlphaFoldDB" id="A0A8K0J535"/>
<dbReference type="EMBL" id="SRPY01000384">
    <property type="protein sequence ID" value="KAG5925343.1"/>
    <property type="molecule type" value="Genomic_DNA"/>
</dbReference>
<gene>
    <name evidence="2" type="ORF">E4U42_004397</name>
</gene>
<comment type="caution">
    <text evidence="2">The sequence shown here is derived from an EMBL/GenBank/DDBJ whole genome shotgun (WGS) entry which is preliminary data.</text>
</comment>
<name>A0A8K0J535_9HYPO</name>
<evidence type="ECO:0000256" key="1">
    <source>
        <dbReference type="SAM" id="MobiDB-lite"/>
    </source>
</evidence>
<feature type="region of interest" description="Disordered" evidence="1">
    <location>
        <begin position="214"/>
        <end position="249"/>
    </location>
</feature>
<dbReference type="Proteomes" id="UP000811619">
    <property type="component" value="Unassembled WGS sequence"/>
</dbReference>
<reference evidence="2" key="1">
    <citation type="journal article" date="2020" name="bioRxiv">
        <title>Whole genome comparisons of ergot fungi reveals the divergence and evolution of species within the genus Claviceps are the result of varying mechanisms driving genome evolution and host range expansion.</title>
        <authorList>
            <person name="Wyka S.A."/>
            <person name="Mondo S.J."/>
            <person name="Liu M."/>
            <person name="Dettman J."/>
            <person name="Nalam V."/>
            <person name="Broders K.D."/>
        </authorList>
    </citation>
    <scope>NUCLEOTIDE SEQUENCE</scope>
    <source>
        <strain evidence="2">CCC 489</strain>
    </source>
</reference>
<protein>
    <recommendedName>
        <fullName evidence="4">Mediator complex subunit 15 KIX domain-containing protein</fullName>
    </recommendedName>
</protein>
<organism evidence="2 3">
    <name type="scientific">Claviceps africana</name>
    <dbReference type="NCBI Taxonomy" id="83212"/>
    <lineage>
        <taxon>Eukaryota</taxon>
        <taxon>Fungi</taxon>
        <taxon>Dikarya</taxon>
        <taxon>Ascomycota</taxon>
        <taxon>Pezizomycotina</taxon>
        <taxon>Sordariomycetes</taxon>
        <taxon>Hypocreomycetidae</taxon>
        <taxon>Hypocreales</taxon>
        <taxon>Clavicipitaceae</taxon>
        <taxon>Claviceps</taxon>
    </lineage>
</organism>
<sequence>MAANMQQMAGPGQMVSQQLRRNQAPLHIQQIVYENLVANSQNPPNSLTWQASVNYNDRMGKIMDLISNVVLAMNSVDHLRAADFGCIFEREAFQKSPSKEAYDQAMANKILEFFKKRQENEPNIQNTLNANTQAQAAHAAQAQAMMNMQAQMGRGMGPSQQGFPHLQNQMQGAQLAQQAHQQPQLHQQQMSMGMGMNMVNQAGRGIGAGIGAMPPNQQAMGMQNRQSQQIPSEISRLAPSDRAKVMDLA</sequence>
<evidence type="ECO:0000313" key="3">
    <source>
        <dbReference type="Proteomes" id="UP000811619"/>
    </source>
</evidence>
<evidence type="ECO:0008006" key="4">
    <source>
        <dbReference type="Google" id="ProtNLM"/>
    </source>
</evidence>
<accession>A0A8K0J535</accession>
<keyword evidence="3" id="KW-1185">Reference proteome</keyword>
<evidence type="ECO:0000313" key="2">
    <source>
        <dbReference type="EMBL" id="KAG5925343.1"/>
    </source>
</evidence>